<evidence type="ECO:0000313" key="2">
    <source>
        <dbReference type="Proteomes" id="UP001501752"/>
    </source>
</evidence>
<sequence length="449" mass="49121">MTEPSPDLTDRLVRAVIAKDAEAVRARLEQGAAPDTPGPDGLPLLCTAVAGLDHRTAELLVDAGADQDRDLPDGSTPLLRAVDTGSPALVRAVLGDEPRLRLPEAARHRLLDRARHWHETGAVEELRRRTGATGPVVVRRIDESDGDTLDELSLGGLTVRNGHGAVLTALEWSFVLFPPVEVVMARAVPGAEAGDSNWFAASYFLGRRQGPRVWSELTALRNRPDPVHRRFLASVLEIRNLFVPLYRRPEMSRDADFLADWALDEPDGHVLAAVLDVYSGHEHPDREAVGLRHVAHPEPDVRAEAAFCLSEERTARSEAATTALLGLVRDPDPGVRLTVAQVFAPRFTADGRLEPAIRDALVLLVRDEARSVRRRAAASLALSEDRSVPVLDALLSLLDEEDPDLRLEGAYALALRDDPRAALAAERVGPLDVFSEHDPRVFAVWRYLA</sequence>
<keyword evidence="2" id="KW-1185">Reference proteome</keyword>
<protein>
    <submittedName>
        <fullName evidence="1">Uncharacterized protein</fullName>
    </submittedName>
</protein>
<reference evidence="2" key="1">
    <citation type="journal article" date="2019" name="Int. J. Syst. Evol. Microbiol.">
        <title>The Global Catalogue of Microorganisms (GCM) 10K type strain sequencing project: providing services to taxonomists for standard genome sequencing and annotation.</title>
        <authorList>
            <consortium name="The Broad Institute Genomics Platform"/>
            <consortium name="The Broad Institute Genome Sequencing Center for Infectious Disease"/>
            <person name="Wu L."/>
            <person name="Ma J."/>
        </authorList>
    </citation>
    <scope>NUCLEOTIDE SEQUENCE [LARGE SCALE GENOMIC DNA]</scope>
    <source>
        <strain evidence="2">JCM 13006</strain>
    </source>
</reference>
<dbReference type="EMBL" id="BAABIS010000001">
    <property type="protein sequence ID" value="GAA4882035.1"/>
    <property type="molecule type" value="Genomic_DNA"/>
</dbReference>
<accession>A0ABP9EL10</accession>
<dbReference type="Gene3D" id="1.25.10.10">
    <property type="entry name" value="Leucine-rich Repeat Variant"/>
    <property type="match status" value="1"/>
</dbReference>
<gene>
    <name evidence="1" type="ORF">GCM10023235_73170</name>
</gene>
<dbReference type="InterPro" id="IPR016024">
    <property type="entry name" value="ARM-type_fold"/>
</dbReference>
<dbReference type="Gene3D" id="1.25.40.20">
    <property type="entry name" value="Ankyrin repeat-containing domain"/>
    <property type="match status" value="1"/>
</dbReference>
<comment type="caution">
    <text evidence="1">The sequence shown here is derived from an EMBL/GenBank/DDBJ whole genome shotgun (WGS) entry which is preliminary data.</text>
</comment>
<evidence type="ECO:0000313" key="1">
    <source>
        <dbReference type="EMBL" id="GAA4882035.1"/>
    </source>
</evidence>
<dbReference type="InterPro" id="IPR036770">
    <property type="entry name" value="Ankyrin_rpt-contain_sf"/>
</dbReference>
<dbReference type="Proteomes" id="UP001501752">
    <property type="component" value="Unassembled WGS sequence"/>
</dbReference>
<proteinExistence type="predicted"/>
<organism evidence="1 2">
    <name type="scientific">Kitasatospora terrestris</name>
    <dbReference type="NCBI Taxonomy" id="258051"/>
    <lineage>
        <taxon>Bacteria</taxon>
        <taxon>Bacillati</taxon>
        <taxon>Actinomycetota</taxon>
        <taxon>Actinomycetes</taxon>
        <taxon>Kitasatosporales</taxon>
        <taxon>Streptomycetaceae</taxon>
        <taxon>Kitasatospora</taxon>
    </lineage>
</organism>
<dbReference type="InterPro" id="IPR011989">
    <property type="entry name" value="ARM-like"/>
</dbReference>
<dbReference type="SUPFAM" id="SSF48371">
    <property type="entry name" value="ARM repeat"/>
    <property type="match status" value="1"/>
</dbReference>
<dbReference type="SUPFAM" id="SSF48403">
    <property type="entry name" value="Ankyrin repeat"/>
    <property type="match status" value="1"/>
</dbReference>
<name>A0ABP9EL10_9ACTN</name>